<dbReference type="SUPFAM" id="SSF81901">
    <property type="entry name" value="HCP-like"/>
    <property type="match status" value="1"/>
</dbReference>
<proteinExistence type="predicted"/>
<protein>
    <recommendedName>
        <fullName evidence="3">Sel1 repeat family protein</fullName>
    </recommendedName>
</protein>
<sequence>MKRNYLFAAALIAAVLVSSLYISQFQKKAASAVSAVPVVSSATLVKADNKARGANLRETANTVQVPTGSYGQVVKRLERSAQLGDAEAALGLYLKSNACVQALSTQLTDDEIKAYAAAGIKPEQLENSISGAMADCKDATPDMLAKRGQWLRRAAEEGNVDAQLLFATDSEAVIGDARDMLRDPSRVAQYKKDAVAFLARSASKGNVDAMSRLGDIYRDGILAPKDLAASYSYYRAAEDREPGLYGSILTRMRSQMTAAEVSASERRAASISGECCS</sequence>
<dbReference type="InterPro" id="IPR011990">
    <property type="entry name" value="TPR-like_helical_dom_sf"/>
</dbReference>
<dbReference type="Proteomes" id="UP001058381">
    <property type="component" value="Chromosome"/>
</dbReference>
<evidence type="ECO:0000313" key="2">
    <source>
        <dbReference type="Proteomes" id="UP001058381"/>
    </source>
</evidence>
<dbReference type="EMBL" id="CP096142">
    <property type="protein sequence ID" value="UXA67362.1"/>
    <property type="molecule type" value="Genomic_DNA"/>
</dbReference>
<dbReference type="Gene3D" id="1.25.40.10">
    <property type="entry name" value="Tetratricopeptide repeat domain"/>
    <property type="match status" value="1"/>
</dbReference>
<gene>
    <name evidence="1" type="ORF">M0D43_10660</name>
</gene>
<name>A0A9Q9MRN2_9XANT</name>
<dbReference type="AlphaFoldDB" id="A0A9Q9MRN2"/>
<organism evidence="1 2">
    <name type="scientific">Xanthomonas prunicola</name>
    <dbReference type="NCBI Taxonomy" id="2053930"/>
    <lineage>
        <taxon>Bacteria</taxon>
        <taxon>Pseudomonadati</taxon>
        <taxon>Pseudomonadota</taxon>
        <taxon>Gammaproteobacteria</taxon>
        <taxon>Lysobacterales</taxon>
        <taxon>Lysobacteraceae</taxon>
        <taxon>Xanthomonas</taxon>
    </lineage>
</organism>
<accession>A0A9Q9MRN2</accession>
<dbReference type="RefSeq" id="WP_252164601.1">
    <property type="nucleotide sequence ID" value="NZ_CP094827.1"/>
</dbReference>
<evidence type="ECO:0000313" key="1">
    <source>
        <dbReference type="EMBL" id="UXA67362.1"/>
    </source>
</evidence>
<dbReference type="GeneID" id="75151820"/>
<reference evidence="1" key="1">
    <citation type="submission" date="2022-04" db="EMBL/GenBank/DDBJ databases">
        <title>Xanthomonas prunicola pv. tritici, a pathogen causing a previously unreported foliar disease of wheat.</title>
        <authorList>
            <person name="Clavijo F."/>
            <person name="Curland R.D."/>
            <person name="Dill-Macky R."/>
            <person name="Pereyra S."/>
            <person name="Roman-Reyna V."/>
            <person name="Siri M.I."/>
        </authorList>
    </citation>
    <scope>NUCLEOTIDE SEQUENCE</scope>
    <source>
        <strain evidence="1">CIX249</strain>
    </source>
</reference>
<evidence type="ECO:0008006" key="3">
    <source>
        <dbReference type="Google" id="ProtNLM"/>
    </source>
</evidence>